<evidence type="ECO:0000256" key="3">
    <source>
        <dbReference type="ARBA" id="ARBA00023015"/>
    </source>
</evidence>
<comment type="caution">
    <text evidence="7">The sequence shown here is derived from an EMBL/GenBank/DDBJ whole genome shotgun (WGS) entry which is preliminary data.</text>
</comment>
<dbReference type="Pfam" id="PF25601">
    <property type="entry name" value="AAA_lid_14"/>
    <property type="match status" value="1"/>
</dbReference>
<accession>A0A0W8G102</accession>
<dbReference type="InterPro" id="IPR025662">
    <property type="entry name" value="Sigma_54_int_dom_ATP-bd_1"/>
</dbReference>
<keyword evidence="3" id="KW-0805">Transcription regulation</keyword>
<dbReference type="Gene3D" id="1.10.10.60">
    <property type="entry name" value="Homeodomain-like"/>
    <property type="match status" value="1"/>
</dbReference>
<protein>
    <submittedName>
        <fullName evidence="7">Two component, sigma54 specific, transcriptional regulator, fis family</fullName>
    </submittedName>
</protein>
<dbReference type="GO" id="GO:0005524">
    <property type="term" value="F:ATP binding"/>
    <property type="evidence" value="ECO:0007669"/>
    <property type="project" value="UniProtKB-KW"/>
</dbReference>
<dbReference type="AlphaFoldDB" id="A0A0W8G102"/>
<dbReference type="InterPro" id="IPR058031">
    <property type="entry name" value="AAA_lid_NorR"/>
</dbReference>
<reference evidence="7" key="1">
    <citation type="journal article" date="2015" name="Proc. Natl. Acad. Sci. U.S.A.">
        <title>Networks of energetic and metabolic interactions define dynamics in microbial communities.</title>
        <authorList>
            <person name="Embree M."/>
            <person name="Liu J.K."/>
            <person name="Al-Bassam M.M."/>
            <person name="Zengler K."/>
        </authorList>
    </citation>
    <scope>NUCLEOTIDE SEQUENCE</scope>
</reference>
<evidence type="ECO:0000256" key="2">
    <source>
        <dbReference type="ARBA" id="ARBA00022840"/>
    </source>
</evidence>
<dbReference type="SUPFAM" id="SSF52540">
    <property type="entry name" value="P-loop containing nucleoside triphosphate hydrolases"/>
    <property type="match status" value="1"/>
</dbReference>
<proteinExistence type="predicted"/>
<dbReference type="InterPro" id="IPR002078">
    <property type="entry name" value="Sigma_54_int"/>
</dbReference>
<dbReference type="PROSITE" id="PS50110">
    <property type="entry name" value="RESPONSE_REGULATORY"/>
    <property type="match status" value="1"/>
</dbReference>
<dbReference type="PRINTS" id="PR01590">
    <property type="entry name" value="HTHFIS"/>
</dbReference>
<evidence type="ECO:0000259" key="5">
    <source>
        <dbReference type="PROSITE" id="PS50045"/>
    </source>
</evidence>
<dbReference type="GO" id="GO:0000160">
    <property type="term" value="P:phosphorelay signal transduction system"/>
    <property type="evidence" value="ECO:0007669"/>
    <property type="project" value="InterPro"/>
</dbReference>
<feature type="domain" description="Response regulatory" evidence="6">
    <location>
        <begin position="1"/>
        <end position="26"/>
    </location>
</feature>
<dbReference type="Pfam" id="PF02954">
    <property type="entry name" value="HTH_8"/>
    <property type="match status" value="1"/>
</dbReference>
<dbReference type="InterPro" id="IPR003593">
    <property type="entry name" value="AAA+_ATPase"/>
</dbReference>
<keyword evidence="1" id="KW-0547">Nucleotide-binding</keyword>
<name>A0A0W8G102_9ZZZZ</name>
<sequence>MKKGAYDYITKPFSSDQLLLLVQKYEKVKSLLDENISLKKRLEDRYSFHNLIGKSKVMIELFDQIEMISTSEMSILIEGESGTGKEVVANAIHYNSQRKDKPFIKLSCAALNESLLESELFGHEKGAFTGAYKEKQGRFELADGGTLFLDDADDIPMSSQVKLLRVLQEREFERVGGTKPIKVDVRVICATKVDLWEKVKRKEFREDLYYRLRVIPIRIPSLRERKEDIPLLVEHFLQKGGKGDLKFSPEALEFISCDDWHGNIRQLENAIYRIAALTKQKEITKEMIPADLICGEKQANLISFNNNESVDIITVVENIEKEAIGWALEKANHNQTKAAELLKLKRTTLRDKMKKFGIA</sequence>
<dbReference type="PROSITE" id="PS50045">
    <property type="entry name" value="SIGMA54_INTERACT_4"/>
    <property type="match status" value="1"/>
</dbReference>
<evidence type="ECO:0000256" key="4">
    <source>
        <dbReference type="ARBA" id="ARBA00023163"/>
    </source>
</evidence>
<dbReference type="PROSITE" id="PS00675">
    <property type="entry name" value="SIGMA54_INTERACT_1"/>
    <property type="match status" value="1"/>
</dbReference>
<gene>
    <name evidence="7" type="ORF">ASZ90_003343</name>
</gene>
<dbReference type="SUPFAM" id="SSF52172">
    <property type="entry name" value="CheY-like"/>
    <property type="match status" value="1"/>
</dbReference>
<dbReference type="InterPro" id="IPR009057">
    <property type="entry name" value="Homeodomain-like_sf"/>
</dbReference>
<dbReference type="EMBL" id="LNQE01000400">
    <property type="protein sequence ID" value="KUG26827.1"/>
    <property type="molecule type" value="Genomic_DNA"/>
</dbReference>
<dbReference type="CDD" id="cd00009">
    <property type="entry name" value="AAA"/>
    <property type="match status" value="1"/>
</dbReference>
<dbReference type="FunFam" id="3.40.50.300:FF:000006">
    <property type="entry name" value="DNA-binding transcriptional regulator NtrC"/>
    <property type="match status" value="1"/>
</dbReference>
<keyword evidence="4" id="KW-0804">Transcription</keyword>
<dbReference type="Gene3D" id="3.40.50.300">
    <property type="entry name" value="P-loop containing nucleotide triphosphate hydrolases"/>
    <property type="match status" value="1"/>
</dbReference>
<evidence type="ECO:0000256" key="1">
    <source>
        <dbReference type="ARBA" id="ARBA00022741"/>
    </source>
</evidence>
<feature type="domain" description="Sigma-54 factor interaction" evidence="5">
    <location>
        <begin position="51"/>
        <end position="276"/>
    </location>
</feature>
<dbReference type="PANTHER" id="PTHR32071">
    <property type="entry name" value="TRANSCRIPTIONAL REGULATORY PROTEIN"/>
    <property type="match status" value="1"/>
</dbReference>
<dbReference type="Pfam" id="PF00158">
    <property type="entry name" value="Sigma54_activat"/>
    <property type="match status" value="1"/>
</dbReference>
<dbReference type="InterPro" id="IPR027417">
    <property type="entry name" value="P-loop_NTPase"/>
</dbReference>
<dbReference type="SMART" id="SM00382">
    <property type="entry name" value="AAA"/>
    <property type="match status" value="1"/>
</dbReference>
<evidence type="ECO:0000313" key="7">
    <source>
        <dbReference type="EMBL" id="KUG26827.1"/>
    </source>
</evidence>
<dbReference type="SUPFAM" id="SSF46689">
    <property type="entry name" value="Homeodomain-like"/>
    <property type="match status" value="1"/>
</dbReference>
<dbReference type="InterPro" id="IPR001789">
    <property type="entry name" value="Sig_transdc_resp-reg_receiver"/>
</dbReference>
<organism evidence="7">
    <name type="scientific">hydrocarbon metagenome</name>
    <dbReference type="NCBI Taxonomy" id="938273"/>
    <lineage>
        <taxon>unclassified sequences</taxon>
        <taxon>metagenomes</taxon>
        <taxon>ecological metagenomes</taxon>
    </lineage>
</organism>
<keyword evidence="2" id="KW-0067">ATP-binding</keyword>
<dbReference type="InterPro" id="IPR002197">
    <property type="entry name" value="HTH_Fis"/>
</dbReference>
<dbReference type="InterPro" id="IPR011006">
    <property type="entry name" value="CheY-like_superfamily"/>
</dbReference>
<dbReference type="GO" id="GO:0043565">
    <property type="term" value="F:sequence-specific DNA binding"/>
    <property type="evidence" value="ECO:0007669"/>
    <property type="project" value="InterPro"/>
</dbReference>
<dbReference type="Gene3D" id="1.10.8.60">
    <property type="match status" value="1"/>
</dbReference>
<evidence type="ECO:0000259" key="6">
    <source>
        <dbReference type="PROSITE" id="PS50110"/>
    </source>
</evidence>
<dbReference type="GO" id="GO:0006355">
    <property type="term" value="P:regulation of DNA-templated transcription"/>
    <property type="evidence" value="ECO:0007669"/>
    <property type="project" value="InterPro"/>
</dbReference>